<comment type="similarity">
    <text evidence="2 8">Belongs to the glycosyltransferase 92 family.</text>
</comment>
<evidence type="ECO:0000256" key="5">
    <source>
        <dbReference type="ARBA" id="ARBA00022692"/>
    </source>
</evidence>
<dbReference type="HOGENOM" id="CLU_623012_0_0_1"/>
<keyword evidence="10" id="KW-1185">Reference proteome</keyword>
<keyword evidence="3 8" id="KW-0328">Glycosyltransferase</keyword>
<dbReference type="RefSeq" id="XP_009046126.1">
    <property type="nucleotide sequence ID" value="XM_009047878.1"/>
</dbReference>
<dbReference type="GeneID" id="20241858"/>
<dbReference type="GO" id="GO:0016757">
    <property type="term" value="F:glycosyltransferase activity"/>
    <property type="evidence" value="ECO:0007669"/>
    <property type="project" value="UniProtKB-UniRule"/>
</dbReference>
<dbReference type="CTD" id="20241858"/>
<name>V4AZN1_LOTGI</name>
<dbReference type="Proteomes" id="UP000030746">
    <property type="component" value="Unassembled WGS sequence"/>
</dbReference>
<evidence type="ECO:0000256" key="1">
    <source>
        <dbReference type="ARBA" id="ARBA00004167"/>
    </source>
</evidence>
<evidence type="ECO:0000256" key="4">
    <source>
        <dbReference type="ARBA" id="ARBA00022679"/>
    </source>
</evidence>
<dbReference type="OMA" id="SAINTWD"/>
<evidence type="ECO:0000313" key="9">
    <source>
        <dbReference type="EMBL" id="ESP03203.1"/>
    </source>
</evidence>
<dbReference type="PANTHER" id="PTHR21461:SF69">
    <property type="entry name" value="GLYCOSYLTRANSFERASE FAMILY 92 PROTEIN"/>
    <property type="match status" value="1"/>
</dbReference>
<dbReference type="KEGG" id="lgi:LOTGIDRAFT_171688"/>
<proteinExistence type="inferred from homology"/>
<evidence type="ECO:0000256" key="7">
    <source>
        <dbReference type="ARBA" id="ARBA00023136"/>
    </source>
</evidence>
<keyword evidence="5" id="KW-0812">Transmembrane</keyword>
<keyword evidence="7" id="KW-0472">Membrane</keyword>
<evidence type="ECO:0000256" key="8">
    <source>
        <dbReference type="RuleBase" id="RU366017"/>
    </source>
</evidence>
<keyword evidence="4 8" id="KW-0808">Transferase</keyword>
<dbReference type="GO" id="GO:0016020">
    <property type="term" value="C:membrane"/>
    <property type="evidence" value="ECO:0007669"/>
    <property type="project" value="UniProtKB-SubCell"/>
</dbReference>
<dbReference type="GO" id="GO:0005737">
    <property type="term" value="C:cytoplasm"/>
    <property type="evidence" value="ECO:0007669"/>
    <property type="project" value="TreeGrafter"/>
</dbReference>
<dbReference type="EMBL" id="KB200084">
    <property type="protein sequence ID" value="ESP03203.1"/>
    <property type="molecule type" value="Genomic_DNA"/>
</dbReference>
<keyword evidence="6" id="KW-1133">Transmembrane helix</keyword>
<dbReference type="AlphaFoldDB" id="V4AZN1"/>
<evidence type="ECO:0000256" key="2">
    <source>
        <dbReference type="ARBA" id="ARBA00007647"/>
    </source>
</evidence>
<dbReference type="EC" id="2.4.1.-" evidence="8"/>
<gene>
    <name evidence="9" type="ORF">LOTGIDRAFT_171688</name>
</gene>
<dbReference type="InterPro" id="IPR008166">
    <property type="entry name" value="Glyco_transf_92"/>
</dbReference>
<evidence type="ECO:0000313" key="10">
    <source>
        <dbReference type="Proteomes" id="UP000030746"/>
    </source>
</evidence>
<comment type="subcellular location">
    <subcellularLocation>
        <location evidence="1">Membrane</location>
        <topology evidence="1">Single-pass membrane protein</topology>
    </subcellularLocation>
</comment>
<accession>V4AZN1</accession>
<evidence type="ECO:0000256" key="6">
    <source>
        <dbReference type="ARBA" id="ARBA00022989"/>
    </source>
</evidence>
<organism evidence="9 10">
    <name type="scientific">Lottia gigantea</name>
    <name type="common">Giant owl limpet</name>
    <dbReference type="NCBI Taxonomy" id="225164"/>
    <lineage>
        <taxon>Eukaryota</taxon>
        <taxon>Metazoa</taxon>
        <taxon>Spiralia</taxon>
        <taxon>Lophotrochozoa</taxon>
        <taxon>Mollusca</taxon>
        <taxon>Gastropoda</taxon>
        <taxon>Patellogastropoda</taxon>
        <taxon>Lottioidea</taxon>
        <taxon>Lottiidae</taxon>
        <taxon>Lottia</taxon>
    </lineage>
</organism>
<reference evidence="9 10" key="1">
    <citation type="journal article" date="2013" name="Nature">
        <title>Insights into bilaterian evolution from three spiralian genomes.</title>
        <authorList>
            <person name="Simakov O."/>
            <person name="Marletaz F."/>
            <person name="Cho S.J."/>
            <person name="Edsinger-Gonzales E."/>
            <person name="Havlak P."/>
            <person name="Hellsten U."/>
            <person name="Kuo D.H."/>
            <person name="Larsson T."/>
            <person name="Lv J."/>
            <person name="Arendt D."/>
            <person name="Savage R."/>
            <person name="Osoegawa K."/>
            <person name="de Jong P."/>
            <person name="Grimwood J."/>
            <person name="Chapman J.A."/>
            <person name="Shapiro H."/>
            <person name="Aerts A."/>
            <person name="Otillar R.P."/>
            <person name="Terry A.Y."/>
            <person name="Boore J.L."/>
            <person name="Grigoriev I.V."/>
            <person name="Lindberg D.R."/>
            <person name="Seaver E.C."/>
            <person name="Weisblat D.A."/>
            <person name="Putnam N.H."/>
            <person name="Rokhsar D.S."/>
        </authorList>
    </citation>
    <scope>NUCLEOTIDE SEQUENCE [LARGE SCALE GENOMIC DNA]</scope>
</reference>
<evidence type="ECO:0000256" key="3">
    <source>
        <dbReference type="ARBA" id="ARBA00022676"/>
    </source>
</evidence>
<protein>
    <recommendedName>
        <fullName evidence="8">Glycosyltransferase family 92 protein</fullName>
        <ecNumber evidence="8">2.4.1.-</ecNumber>
    </recommendedName>
</protein>
<sequence>MSGHETLYSIFRREKRRQYENLQKHKGGILSALVFTATTIALVRNISLDLPTNVHSKIPLNFTDLRECLPPSENSRLVKIAGECVYVYSIIANYRDHSSLLTVTLNVWDGAYTESPNFLCCLRSEPHDVFSVTPSRFNSHHVESSFRAGQYDCLVDTANNFRPTHMALATKSCSQLDTRWMEIEYAKSSIDQLAICTGVTHGQIIPEILTEWFELQKILGIEKIVTYVHDLQGDREKILTHYRDEGLLEILWYDIPGSIKAKGDRGLEAENRWYPQYYNDIEVALLDCQERLRGYKYLIVNKFNEFFIPSGEILNLYDLLEYRLKVEHQVASSFAFPVKTFITEWSKSDPDNELYHLQYLLRAPLNRTQTRSIYIPSRILSLSAPYSNQYCYQSVQISEDIASFHEYRDCEQNEDQCYSPSKYHDGDLFAFEKILKEKMNDVNPEFRREF</sequence>
<dbReference type="PANTHER" id="PTHR21461">
    <property type="entry name" value="GLYCOSYLTRANSFERASE FAMILY 92 PROTEIN"/>
    <property type="match status" value="1"/>
</dbReference>
<dbReference type="Pfam" id="PF01697">
    <property type="entry name" value="Glyco_transf_92"/>
    <property type="match status" value="1"/>
</dbReference>
<dbReference type="OrthoDB" id="6081362at2759"/>